<gene>
    <name evidence="4" type="ORF">PHMEG_00024380</name>
</gene>
<dbReference type="PROSITE" id="PS50175">
    <property type="entry name" value="ASP_PROT_RETROV"/>
    <property type="match status" value="1"/>
</dbReference>
<keyword evidence="5" id="KW-1185">Reference proteome</keyword>
<protein>
    <recommendedName>
        <fullName evidence="3">Peptidase A2 domain-containing protein</fullName>
    </recommendedName>
</protein>
<feature type="region of interest" description="Disordered" evidence="2">
    <location>
        <begin position="24"/>
        <end position="66"/>
    </location>
</feature>
<dbReference type="InterPro" id="IPR001995">
    <property type="entry name" value="Peptidase_A2_cat"/>
</dbReference>
<feature type="domain" description="Peptidase A2" evidence="3">
    <location>
        <begin position="239"/>
        <end position="278"/>
    </location>
</feature>
<dbReference type="OrthoDB" id="117285at2759"/>
<feature type="region of interest" description="Disordered" evidence="2">
    <location>
        <begin position="435"/>
        <end position="519"/>
    </location>
</feature>
<dbReference type="Gene3D" id="3.10.10.10">
    <property type="entry name" value="HIV Type 1 Reverse Transcriptase, subunit A, domain 1"/>
    <property type="match status" value="1"/>
</dbReference>
<dbReference type="PANTHER" id="PTHR33064:SF37">
    <property type="entry name" value="RIBONUCLEASE H"/>
    <property type="match status" value="1"/>
</dbReference>
<dbReference type="Proteomes" id="UP000198211">
    <property type="component" value="Unassembled WGS sequence"/>
</dbReference>
<feature type="compositionally biased region" description="Acidic residues" evidence="2">
    <location>
        <begin position="38"/>
        <end position="48"/>
    </location>
</feature>
<feature type="compositionally biased region" description="Acidic residues" evidence="2">
    <location>
        <begin position="508"/>
        <end position="519"/>
    </location>
</feature>
<feature type="compositionally biased region" description="Polar residues" evidence="2">
    <location>
        <begin position="24"/>
        <end position="35"/>
    </location>
</feature>
<dbReference type="CDD" id="cd00303">
    <property type="entry name" value="retropepsin_like"/>
    <property type="match status" value="1"/>
</dbReference>
<dbReference type="InterPro" id="IPR021109">
    <property type="entry name" value="Peptidase_aspartic_dom_sf"/>
</dbReference>
<feature type="non-terminal residue" evidence="4">
    <location>
        <position position="1"/>
    </location>
</feature>
<proteinExistence type="predicted"/>
<dbReference type="SUPFAM" id="SSF56672">
    <property type="entry name" value="DNA/RNA polymerases"/>
    <property type="match status" value="1"/>
</dbReference>
<name>A0A225VEL3_9STRA</name>
<dbReference type="InterPro" id="IPR043502">
    <property type="entry name" value="DNA/RNA_pol_sf"/>
</dbReference>
<dbReference type="GO" id="GO:0004190">
    <property type="term" value="F:aspartic-type endopeptidase activity"/>
    <property type="evidence" value="ECO:0007669"/>
    <property type="project" value="InterPro"/>
</dbReference>
<evidence type="ECO:0000256" key="1">
    <source>
        <dbReference type="ARBA" id="ARBA00022801"/>
    </source>
</evidence>
<dbReference type="Pfam" id="PF13975">
    <property type="entry name" value="gag-asp_proteas"/>
    <property type="match status" value="1"/>
</dbReference>
<feature type="compositionally biased region" description="Basic and acidic residues" evidence="2">
    <location>
        <begin position="49"/>
        <end position="66"/>
    </location>
</feature>
<dbReference type="InterPro" id="IPR051320">
    <property type="entry name" value="Viral_Replic_Matur_Polypro"/>
</dbReference>
<dbReference type="PROSITE" id="PS00141">
    <property type="entry name" value="ASP_PROTEASE"/>
    <property type="match status" value="1"/>
</dbReference>
<dbReference type="InterPro" id="IPR001969">
    <property type="entry name" value="Aspartic_peptidase_AS"/>
</dbReference>
<dbReference type="EMBL" id="NBNE01005307">
    <property type="protein sequence ID" value="OWZ03823.1"/>
    <property type="molecule type" value="Genomic_DNA"/>
</dbReference>
<feature type="region of interest" description="Disordered" evidence="2">
    <location>
        <begin position="89"/>
        <end position="115"/>
    </location>
</feature>
<feature type="compositionally biased region" description="Basic and acidic residues" evidence="2">
    <location>
        <begin position="93"/>
        <end position="115"/>
    </location>
</feature>
<accession>A0A225VEL3</accession>
<feature type="compositionally biased region" description="Basic and acidic residues" evidence="2">
    <location>
        <begin position="443"/>
        <end position="459"/>
    </location>
</feature>
<keyword evidence="1" id="KW-0378">Hydrolase</keyword>
<evidence type="ECO:0000313" key="5">
    <source>
        <dbReference type="Proteomes" id="UP000198211"/>
    </source>
</evidence>
<sequence>PRIEITTHLPLGNISDLVTALNETSVGSQTSQQAPYDQEYESNEDSFGDGERREDDDRYSNRGSEYDYAGRGHVAAANDHECRAAAEGTFARSDNRRSKGDDHFNNDRGFARDNRNGRQQYGELAEPAVGADYLFAFAGEVKWPEDRELGFVNTTEIVEANDGSLGENEVGEVNAGEYNGYLTEVSASSWGPNETQSRSLVRTAKLLPGERLGWWSSQRYDKRKRMRAVVMGAIDDTRTRILFDTGANVSVISEAYAKRKRLREVSDHGRSLEVRGINPGVLETRRQALVKITLGWERVYEFEMWIMEHSAGVDVVLGTDFMIPAGVRLDLYFTASVGTADDESYGAQIVGGPTEDLYIPRGVWRESRLPQKRPGKPVWVRLTNVSDRTARLDSSKYNEWQVLAYAEGRDNTLLRKEKELYEYWLVEQPPAVEQQEYTTPEHILTRPTKDSVAPKESSRDLLGSDDGGDAMNSYCCMRTRDESEASVAVGMKEEAGEEPPTHPTEFSDVGDDERDPAEDSGDVLELTYISVMNEIEAEIAAGNQDTDKDWYEHVPNEMELADYAHELAFLPDLTEPSSTVLDYTGPNVVNENLSEDEQRKLVVVLQRHEGIMIASDNALPPPAYSVVCDIDVQGHMPIKQRARRTPLRVLEKLYDLLKGLLRVGLITFSDSPWASPIVIVLKKNGVDIRLCIAYKRVNAVRNMPCLS</sequence>
<organism evidence="4 5">
    <name type="scientific">Phytophthora megakarya</name>
    <dbReference type="NCBI Taxonomy" id="4795"/>
    <lineage>
        <taxon>Eukaryota</taxon>
        <taxon>Sar</taxon>
        <taxon>Stramenopiles</taxon>
        <taxon>Oomycota</taxon>
        <taxon>Peronosporomycetes</taxon>
        <taxon>Peronosporales</taxon>
        <taxon>Peronosporaceae</taxon>
        <taxon>Phytophthora</taxon>
    </lineage>
</organism>
<evidence type="ECO:0000256" key="2">
    <source>
        <dbReference type="SAM" id="MobiDB-lite"/>
    </source>
</evidence>
<comment type="caution">
    <text evidence="4">The sequence shown here is derived from an EMBL/GenBank/DDBJ whole genome shotgun (WGS) entry which is preliminary data.</text>
</comment>
<dbReference type="SUPFAM" id="SSF50630">
    <property type="entry name" value="Acid proteases"/>
    <property type="match status" value="1"/>
</dbReference>
<dbReference type="AlphaFoldDB" id="A0A225VEL3"/>
<reference evidence="5" key="1">
    <citation type="submission" date="2017-03" db="EMBL/GenBank/DDBJ databases">
        <title>Phytopthora megakarya and P. palmivora, two closely related causual agents of cacao black pod achieved similar genome size and gene model numbers by different mechanisms.</title>
        <authorList>
            <person name="Ali S."/>
            <person name="Shao J."/>
            <person name="Larry D.J."/>
            <person name="Kronmiller B."/>
            <person name="Shen D."/>
            <person name="Strem M.D."/>
            <person name="Melnick R.L."/>
            <person name="Guiltinan M.J."/>
            <person name="Tyler B.M."/>
            <person name="Meinhardt L.W."/>
            <person name="Bailey B.A."/>
        </authorList>
    </citation>
    <scope>NUCLEOTIDE SEQUENCE [LARGE SCALE GENOMIC DNA]</scope>
    <source>
        <strain evidence="5">zdho120</strain>
    </source>
</reference>
<evidence type="ECO:0000259" key="3">
    <source>
        <dbReference type="PROSITE" id="PS50175"/>
    </source>
</evidence>
<dbReference type="GO" id="GO:0006508">
    <property type="term" value="P:proteolysis"/>
    <property type="evidence" value="ECO:0007669"/>
    <property type="project" value="InterPro"/>
</dbReference>
<dbReference type="Gene3D" id="2.40.70.10">
    <property type="entry name" value="Acid Proteases"/>
    <property type="match status" value="1"/>
</dbReference>
<dbReference type="PANTHER" id="PTHR33064">
    <property type="entry name" value="POL PROTEIN"/>
    <property type="match status" value="1"/>
</dbReference>
<evidence type="ECO:0000313" key="4">
    <source>
        <dbReference type="EMBL" id="OWZ03823.1"/>
    </source>
</evidence>